<accession>A0A2I2G3G4</accession>
<keyword evidence="2" id="KW-0472">Membrane</keyword>
<feature type="compositionally biased region" description="Polar residues" evidence="1">
    <location>
        <begin position="15"/>
        <end position="24"/>
    </location>
</feature>
<keyword evidence="2" id="KW-1133">Transmembrane helix</keyword>
<evidence type="ECO:0000256" key="1">
    <source>
        <dbReference type="SAM" id="MobiDB-lite"/>
    </source>
</evidence>
<dbReference type="AlphaFoldDB" id="A0A2I2G3G4"/>
<proteinExistence type="predicted"/>
<dbReference type="GeneID" id="36550652"/>
<keyword evidence="2" id="KW-0812">Transmembrane</keyword>
<feature type="transmembrane region" description="Helical" evidence="2">
    <location>
        <begin position="66"/>
        <end position="88"/>
    </location>
</feature>
<organism evidence="3 4">
    <name type="scientific">Aspergillus steynii IBT 23096</name>
    <dbReference type="NCBI Taxonomy" id="1392250"/>
    <lineage>
        <taxon>Eukaryota</taxon>
        <taxon>Fungi</taxon>
        <taxon>Dikarya</taxon>
        <taxon>Ascomycota</taxon>
        <taxon>Pezizomycotina</taxon>
        <taxon>Eurotiomycetes</taxon>
        <taxon>Eurotiomycetidae</taxon>
        <taxon>Eurotiales</taxon>
        <taxon>Aspergillaceae</taxon>
        <taxon>Aspergillus</taxon>
        <taxon>Aspergillus subgen. Circumdati</taxon>
    </lineage>
</organism>
<dbReference type="Proteomes" id="UP000234275">
    <property type="component" value="Unassembled WGS sequence"/>
</dbReference>
<dbReference type="VEuPathDB" id="FungiDB:P170DRAFT_240693"/>
<sequence length="89" mass="9447">MAESASFVYRPPSLQKRNPSLTSKLSRRSPARLLVGSFPSSVCLLGHAGCPLTGCSRLLLQSHCPLLLLPLTPTILPYVLCLLSSGVAS</sequence>
<gene>
    <name evidence="3" type="ORF">P170DRAFT_240693</name>
</gene>
<comment type="caution">
    <text evidence="3">The sequence shown here is derived from an EMBL/GenBank/DDBJ whole genome shotgun (WGS) entry which is preliminary data.</text>
</comment>
<evidence type="ECO:0000256" key="2">
    <source>
        <dbReference type="SAM" id="Phobius"/>
    </source>
</evidence>
<feature type="region of interest" description="Disordered" evidence="1">
    <location>
        <begin position="1"/>
        <end position="25"/>
    </location>
</feature>
<evidence type="ECO:0000313" key="3">
    <source>
        <dbReference type="EMBL" id="PLB47416.1"/>
    </source>
</evidence>
<keyword evidence="4" id="KW-1185">Reference proteome</keyword>
<name>A0A2I2G3G4_9EURO</name>
<dbReference type="RefSeq" id="XP_024702718.1">
    <property type="nucleotide sequence ID" value="XM_024842953.1"/>
</dbReference>
<reference evidence="3 4" key="1">
    <citation type="submission" date="2016-12" db="EMBL/GenBank/DDBJ databases">
        <title>The genomes of Aspergillus section Nigri reveals drivers in fungal speciation.</title>
        <authorList>
            <consortium name="DOE Joint Genome Institute"/>
            <person name="Vesth T.C."/>
            <person name="Nybo J."/>
            <person name="Theobald S."/>
            <person name="Brandl J."/>
            <person name="Frisvad J.C."/>
            <person name="Nielsen K.F."/>
            <person name="Lyhne E.K."/>
            <person name="Kogle M.E."/>
            <person name="Kuo A."/>
            <person name="Riley R."/>
            <person name="Clum A."/>
            <person name="Nolan M."/>
            <person name="Lipzen A."/>
            <person name="Salamov A."/>
            <person name="Henrissat B."/>
            <person name="Wiebenga A."/>
            <person name="De Vries R.P."/>
            <person name="Grigoriev I.V."/>
            <person name="Mortensen U.H."/>
            <person name="Andersen M.R."/>
            <person name="Baker S.E."/>
        </authorList>
    </citation>
    <scope>NUCLEOTIDE SEQUENCE [LARGE SCALE GENOMIC DNA]</scope>
    <source>
        <strain evidence="3 4">IBT 23096</strain>
    </source>
</reference>
<protein>
    <submittedName>
        <fullName evidence="3">Uncharacterized protein</fullName>
    </submittedName>
</protein>
<evidence type="ECO:0000313" key="4">
    <source>
        <dbReference type="Proteomes" id="UP000234275"/>
    </source>
</evidence>
<dbReference type="EMBL" id="MSFO01000006">
    <property type="protein sequence ID" value="PLB47416.1"/>
    <property type="molecule type" value="Genomic_DNA"/>
</dbReference>